<evidence type="ECO:0000256" key="3">
    <source>
        <dbReference type="ARBA" id="ARBA00023212"/>
    </source>
</evidence>
<sequence>MSWIPFRKQGKKTILDKKTCFEYESNIERLNKVEASTRKVYKEGKKHLESNAALSKMQQRFAQELNVGTSIKETDERLFNITQSLQQTLVHQSELLRELNNNIQKSFVDPMKKFTSNFALVNNAIKRRDQSLSEYTKYNNRREKFLEKESQSGKFDANERYLALAKADFERRNIKLMEELPKFFDCRSTYFMLCFKGLVKSEHDYFSKSREIFEQLAEKVDCPIEQLTEEEYREETSKRLADIRTLSIVG</sequence>
<dbReference type="PANTHER" id="PTHR47174:SF3">
    <property type="entry name" value="BRIDGING INTEGRATOR 3"/>
    <property type="match status" value="1"/>
</dbReference>
<dbReference type="PANTHER" id="PTHR47174">
    <property type="entry name" value="BRIDGING INTEGRATOR 3"/>
    <property type="match status" value="1"/>
</dbReference>
<dbReference type="GO" id="GO:0005737">
    <property type="term" value="C:cytoplasm"/>
    <property type="evidence" value="ECO:0007669"/>
    <property type="project" value="InterPro"/>
</dbReference>
<dbReference type="GO" id="GO:0015629">
    <property type="term" value="C:actin cytoskeleton"/>
    <property type="evidence" value="ECO:0007669"/>
    <property type="project" value="TreeGrafter"/>
</dbReference>
<dbReference type="InterPro" id="IPR004148">
    <property type="entry name" value="BAR_dom"/>
</dbReference>
<dbReference type="GO" id="GO:0051666">
    <property type="term" value="P:actin cortical patch localization"/>
    <property type="evidence" value="ECO:0007669"/>
    <property type="project" value="InterPro"/>
</dbReference>
<dbReference type="GO" id="GO:0006897">
    <property type="term" value="P:endocytosis"/>
    <property type="evidence" value="ECO:0007669"/>
    <property type="project" value="InterPro"/>
</dbReference>
<accession>T2M4E3</accession>
<protein>
    <submittedName>
        <fullName evidence="5">Bridging integrator 3</fullName>
    </submittedName>
</protein>
<feature type="domain" description="BAR" evidence="4">
    <location>
        <begin position="8"/>
        <end position="229"/>
    </location>
</feature>
<evidence type="ECO:0000259" key="4">
    <source>
        <dbReference type="PROSITE" id="PS51021"/>
    </source>
</evidence>
<dbReference type="InterPro" id="IPR037428">
    <property type="entry name" value="Bin3_BAR"/>
</dbReference>
<dbReference type="AlphaFoldDB" id="T2M4E3"/>
<dbReference type="SMART" id="SM00721">
    <property type="entry name" value="BAR"/>
    <property type="match status" value="1"/>
</dbReference>
<dbReference type="SUPFAM" id="SSF103657">
    <property type="entry name" value="BAR/IMD domain-like"/>
    <property type="match status" value="1"/>
</dbReference>
<evidence type="ECO:0000256" key="2">
    <source>
        <dbReference type="ARBA" id="ARBA00022490"/>
    </source>
</evidence>
<evidence type="ECO:0000313" key="5">
    <source>
        <dbReference type="EMBL" id="CDG67133.1"/>
    </source>
</evidence>
<dbReference type="PROSITE" id="PS51021">
    <property type="entry name" value="BAR"/>
    <property type="match status" value="1"/>
</dbReference>
<dbReference type="GO" id="GO:0097320">
    <property type="term" value="P:plasma membrane tubulation"/>
    <property type="evidence" value="ECO:0007669"/>
    <property type="project" value="TreeGrafter"/>
</dbReference>
<dbReference type="GO" id="GO:0008289">
    <property type="term" value="F:lipid binding"/>
    <property type="evidence" value="ECO:0007669"/>
    <property type="project" value="TreeGrafter"/>
</dbReference>
<dbReference type="Pfam" id="PF03114">
    <property type="entry name" value="BAR"/>
    <property type="match status" value="1"/>
</dbReference>
<dbReference type="EMBL" id="HAAD01000901">
    <property type="protein sequence ID" value="CDG67133.1"/>
    <property type="molecule type" value="mRNA"/>
</dbReference>
<reference evidence="5" key="1">
    <citation type="journal article" date="2013" name="Genome Biol. Evol.">
        <title>Punctuated emergences of genetic and phenotypic innovations in eumetazoan, bilaterian, euteleostome, and hominidae ancestors.</title>
        <authorList>
            <person name="Wenger Y."/>
            <person name="Galliot B."/>
        </authorList>
    </citation>
    <scope>NUCLEOTIDE SEQUENCE</scope>
    <source>
        <tissue evidence="5">Whole animals</tissue>
    </source>
</reference>
<dbReference type="KEGG" id="hmg:100207940"/>
<name>T2M4E3_HYDVU</name>
<dbReference type="OrthoDB" id="446293at2759"/>
<dbReference type="Gene3D" id="1.20.1270.60">
    <property type="entry name" value="Arfaptin homology (AH) domain/BAR domain"/>
    <property type="match status" value="1"/>
</dbReference>
<evidence type="ECO:0000256" key="1">
    <source>
        <dbReference type="ARBA" id="ARBA00004245"/>
    </source>
</evidence>
<gene>
    <name evidence="5" type="primary">BIN3</name>
</gene>
<organism evidence="5">
    <name type="scientific">Hydra vulgaris</name>
    <name type="common">Hydra</name>
    <name type="synonym">Hydra attenuata</name>
    <dbReference type="NCBI Taxonomy" id="6087"/>
    <lineage>
        <taxon>Eukaryota</taxon>
        <taxon>Metazoa</taxon>
        <taxon>Cnidaria</taxon>
        <taxon>Hydrozoa</taxon>
        <taxon>Hydroidolina</taxon>
        <taxon>Anthoathecata</taxon>
        <taxon>Aplanulata</taxon>
        <taxon>Hydridae</taxon>
        <taxon>Hydra</taxon>
    </lineage>
</organism>
<dbReference type="InterPro" id="IPR027267">
    <property type="entry name" value="AH/BAR_dom_sf"/>
</dbReference>
<proteinExistence type="evidence at transcript level"/>
<dbReference type="InterPro" id="IPR046982">
    <property type="entry name" value="BIN3/RVS161-like"/>
</dbReference>
<dbReference type="CDD" id="cd07590">
    <property type="entry name" value="BAR_Bin3"/>
    <property type="match status" value="1"/>
</dbReference>
<keyword evidence="2" id="KW-0963">Cytoplasm</keyword>
<comment type="subcellular location">
    <subcellularLocation>
        <location evidence="1">Cytoplasm</location>
        <location evidence="1">Cytoskeleton</location>
    </subcellularLocation>
</comment>
<keyword evidence="3" id="KW-0206">Cytoskeleton</keyword>
<dbReference type="OMA" id="TRFCAYF"/>